<evidence type="ECO:0000259" key="1">
    <source>
        <dbReference type="Pfam" id="PF18962"/>
    </source>
</evidence>
<feature type="domain" description="Secretion system C-terminal sorting" evidence="1">
    <location>
        <begin position="10"/>
        <end position="79"/>
    </location>
</feature>
<keyword evidence="3" id="KW-1185">Reference proteome</keyword>
<name>A0ABS1HL03_9BACT</name>
<dbReference type="RefSeq" id="WP_200465512.1">
    <property type="nucleotide sequence ID" value="NZ_JAENRR010000030.1"/>
</dbReference>
<sequence>MSEASKTINLYPLPADDMLNVSLNNSFTGTFKIVIYDLTGNTVYFDDKAELIESKDLSISINHLKSGIYIFKLIALNKREIIIQQFVKA</sequence>
<evidence type="ECO:0000313" key="2">
    <source>
        <dbReference type="EMBL" id="MBK3518285.1"/>
    </source>
</evidence>
<gene>
    <name evidence="2" type="ORF">JIV24_13150</name>
</gene>
<organism evidence="2 3">
    <name type="scientific">Carboxylicivirga marina</name>
    <dbReference type="NCBI Taxonomy" id="2800988"/>
    <lineage>
        <taxon>Bacteria</taxon>
        <taxon>Pseudomonadati</taxon>
        <taxon>Bacteroidota</taxon>
        <taxon>Bacteroidia</taxon>
        <taxon>Marinilabiliales</taxon>
        <taxon>Marinilabiliaceae</taxon>
        <taxon>Carboxylicivirga</taxon>
    </lineage>
</organism>
<dbReference type="NCBIfam" id="TIGR04183">
    <property type="entry name" value="Por_Secre_tail"/>
    <property type="match status" value="1"/>
</dbReference>
<dbReference type="InterPro" id="IPR026444">
    <property type="entry name" value="Secre_tail"/>
</dbReference>
<comment type="caution">
    <text evidence="2">The sequence shown here is derived from an EMBL/GenBank/DDBJ whole genome shotgun (WGS) entry which is preliminary data.</text>
</comment>
<evidence type="ECO:0000313" key="3">
    <source>
        <dbReference type="Proteomes" id="UP000605676"/>
    </source>
</evidence>
<reference evidence="2 3" key="1">
    <citation type="submission" date="2021-01" db="EMBL/GenBank/DDBJ databases">
        <title>Carboxyliciviraga sp.nov., isolated from coastal sediments.</title>
        <authorList>
            <person name="Lu D."/>
            <person name="Zhang T."/>
        </authorList>
    </citation>
    <scope>NUCLEOTIDE SEQUENCE [LARGE SCALE GENOMIC DNA]</scope>
    <source>
        <strain evidence="2 3">N1Y132</strain>
    </source>
</reference>
<protein>
    <submittedName>
        <fullName evidence="2">T9SS type A sorting domain-containing protein</fullName>
    </submittedName>
</protein>
<dbReference type="Proteomes" id="UP000605676">
    <property type="component" value="Unassembled WGS sequence"/>
</dbReference>
<dbReference type="EMBL" id="JAENRR010000030">
    <property type="protein sequence ID" value="MBK3518285.1"/>
    <property type="molecule type" value="Genomic_DNA"/>
</dbReference>
<accession>A0ABS1HL03</accession>
<dbReference type="Pfam" id="PF18962">
    <property type="entry name" value="Por_Secre_tail"/>
    <property type="match status" value="1"/>
</dbReference>
<proteinExistence type="predicted"/>